<evidence type="ECO:0000256" key="1">
    <source>
        <dbReference type="ARBA" id="ARBA00005156"/>
    </source>
</evidence>
<keyword evidence="4" id="KW-0436">Ligase</keyword>
<keyword evidence="6" id="KW-0067">ATP-binding</keyword>
<name>A0AAD9G6M2_BABDI</name>
<dbReference type="PANTHER" id="PTHR12196">
    <property type="entry name" value="DOMAIN OF UNKNOWN FUNCTION 71 DUF71 -CONTAINING PROTEIN"/>
    <property type="match status" value="1"/>
</dbReference>
<dbReference type="PANTHER" id="PTHR12196:SF2">
    <property type="entry name" value="DIPHTHINE--AMMONIA LIGASE"/>
    <property type="match status" value="1"/>
</dbReference>
<evidence type="ECO:0000256" key="3">
    <source>
        <dbReference type="ARBA" id="ARBA00018426"/>
    </source>
</evidence>
<proteinExistence type="predicted"/>
<dbReference type="Proteomes" id="UP001195914">
    <property type="component" value="Unassembled WGS sequence"/>
</dbReference>
<evidence type="ECO:0000259" key="10">
    <source>
        <dbReference type="Pfam" id="PF01902"/>
    </source>
</evidence>
<evidence type="ECO:0000256" key="5">
    <source>
        <dbReference type="ARBA" id="ARBA00022741"/>
    </source>
</evidence>
<dbReference type="EC" id="6.3.1.14" evidence="2"/>
<dbReference type="NCBIfam" id="TIGR00290">
    <property type="entry name" value="MJ0570_dom"/>
    <property type="match status" value="1"/>
</dbReference>
<keyword evidence="12" id="KW-1185">Reference proteome</keyword>
<evidence type="ECO:0000256" key="6">
    <source>
        <dbReference type="ARBA" id="ARBA00022840"/>
    </source>
</evidence>
<dbReference type="AlphaFoldDB" id="A0AAD9G6M2"/>
<evidence type="ECO:0000256" key="7">
    <source>
        <dbReference type="ARBA" id="ARBA00029814"/>
    </source>
</evidence>
<evidence type="ECO:0000256" key="8">
    <source>
        <dbReference type="ARBA" id="ARBA00031552"/>
    </source>
</evidence>
<evidence type="ECO:0000313" key="12">
    <source>
        <dbReference type="Proteomes" id="UP001195914"/>
    </source>
</evidence>
<accession>A0AAD9G6M2</accession>
<gene>
    <name evidence="11" type="ORF">X943_000787</name>
</gene>
<dbReference type="Gene3D" id="3.90.1490.10">
    <property type="entry name" value="putative n-type atp pyrophosphatase, domain 2"/>
    <property type="match status" value="1"/>
</dbReference>
<dbReference type="SUPFAM" id="SSF52402">
    <property type="entry name" value="Adenine nucleotide alpha hydrolases-like"/>
    <property type="match status" value="1"/>
</dbReference>
<organism evidence="11 12">
    <name type="scientific">Babesia divergens</name>
    <dbReference type="NCBI Taxonomy" id="32595"/>
    <lineage>
        <taxon>Eukaryota</taxon>
        <taxon>Sar</taxon>
        <taxon>Alveolata</taxon>
        <taxon>Apicomplexa</taxon>
        <taxon>Aconoidasida</taxon>
        <taxon>Piroplasmida</taxon>
        <taxon>Babesiidae</taxon>
        <taxon>Babesia</taxon>
    </lineage>
</organism>
<comment type="pathway">
    <text evidence="1">Protein modification; peptidyl-diphthamide biosynthesis.</text>
</comment>
<comment type="caution">
    <text evidence="11">The sequence shown here is derived from an EMBL/GenBank/DDBJ whole genome shotgun (WGS) entry which is preliminary data.</text>
</comment>
<evidence type="ECO:0000256" key="9">
    <source>
        <dbReference type="ARBA" id="ARBA00048108"/>
    </source>
</evidence>
<dbReference type="EMBL" id="JAHBMH010000073">
    <property type="protein sequence ID" value="KAK1932785.1"/>
    <property type="molecule type" value="Genomic_DNA"/>
</dbReference>
<dbReference type="GO" id="GO:0017178">
    <property type="term" value="F:diphthine-ammonia ligase activity"/>
    <property type="evidence" value="ECO:0007669"/>
    <property type="project" value="UniProtKB-EC"/>
</dbReference>
<keyword evidence="5" id="KW-0547">Nucleotide-binding</keyword>
<sequence>MKLLSLISGGKDGIYSIIAAQRQGHEVVMLGHMKPKFQGDVHELDSFMYQTVGHNIVPSVAECLELPLIERAITGSPVATDALEYIPREGDEVEDLFHLVQEALVGRIRINPSITQARRNDIEGILTGAIASQYQLQRVLNVATRLGLKTVQPLWGREQSELLQEMIENKMDAIIIKTCSMGLKEEHLGRSITSLYPEFISIRDKYGFNMCGEGGEYESLVLDCPVYKRKLVITEHKHVHHSKDPFAPTILYVPVKWEVHSKA</sequence>
<evidence type="ECO:0000256" key="2">
    <source>
        <dbReference type="ARBA" id="ARBA00012089"/>
    </source>
</evidence>
<dbReference type="CDD" id="cd01994">
    <property type="entry name" value="AANH_PF0828-like"/>
    <property type="match status" value="1"/>
</dbReference>
<feature type="domain" description="Diphthamide synthase" evidence="10">
    <location>
        <begin position="1"/>
        <end position="242"/>
    </location>
</feature>
<dbReference type="GO" id="GO:0005524">
    <property type="term" value="F:ATP binding"/>
    <property type="evidence" value="ECO:0007669"/>
    <property type="project" value="UniProtKB-KW"/>
</dbReference>
<reference evidence="11" key="1">
    <citation type="journal article" date="2014" name="Nucleic Acids Res.">
        <title>The evolutionary dynamics of variant antigen genes in Babesia reveal a history of genomic innovation underlying host-parasite interaction.</title>
        <authorList>
            <person name="Jackson A.P."/>
            <person name="Otto T.D."/>
            <person name="Darby A."/>
            <person name="Ramaprasad A."/>
            <person name="Xia D."/>
            <person name="Echaide I.E."/>
            <person name="Farber M."/>
            <person name="Gahlot S."/>
            <person name="Gamble J."/>
            <person name="Gupta D."/>
            <person name="Gupta Y."/>
            <person name="Jackson L."/>
            <person name="Malandrin L."/>
            <person name="Malas T.B."/>
            <person name="Moussa E."/>
            <person name="Nair M."/>
            <person name="Reid A.J."/>
            <person name="Sanders M."/>
            <person name="Sharma J."/>
            <person name="Tracey A."/>
            <person name="Quail M.A."/>
            <person name="Weir W."/>
            <person name="Wastling J.M."/>
            <person name="Hall N."/>
            <person name="Willadsen P."/>
            <person name="Lingelbach K."/>
            <person name="Shiels B."/>
            <person name="Tait A."/>
            <person name="Berriman M."/>
            <person name="Allred D.R."/>
            <person name="Pain A."/>
        </authorList>
    </citation>
    <scope>NUCLEOTIDE SEQUENCE</scope>
    <source>
        <strain evidence="11">1802A</strain>
    </source>
</reference>
<dbReference type="FunFam" id="3.90.1490.10:FF:000001">
    <property type="entry name" value="Diphthine--ammonia ligase"/>
    <property type="match status" value="1"/>
</dbReference>
<reference evidence="11" key="2">
    <citation type="submission" date="2021-05" db="EMBL/GenBank/DDBJ databases">
        <authorList>
            <person name="Pain A."/>
        </authorList>
    </citation>
    <scope>NUCLEOTIDE SEQUENCE</scope>
    <source>
        <strain evidence="11">1802A</strain>
    </source>
</reference>
<protein>
    <recommendedName>
        <fullName evidence="3">Diphthine--ammonia ligase</fullName>
        <ecNumber evidence="2">6.3.1.14</ecNumber>
    </recommendedName>
    <alternativeName>
        <fullName evidence="7">Diphthamide synthase</fullName>
    </alternativeName>
    <alternativeName>
        <fullName evidence="8">Diphthamide synthetase</fullName>
    </alternativeName>
</protein>
<evidence type="ECO:0000256" key="4">
    <source>
        <dbReference type="ARBA" id="ARBA00022598"/>
    </source>
</evidence>
<dbReference type="Pfam" id="PF01902">
    <property type="entry name" value="Diphthami_syn_2"/>
    <property type="match status" value="1"/>
</dbReference>
<dbReference type="InterPro" id="IPR014729">
    <property type="entry name" value="Rossmann-like_a/b/a_fold"/>
</dbReference>
<evidence type="ECO:0000313" key="11">
    <source>
        <dbReference type="EMBL" id="KAK1932785.1"/>
    </source>
</evidence>
<comment type="catalytic activity">
    <reaction evidence="9">
        <text>diphthine-[translation elongation factor 2] + NH4(+) + ATP = diphthamide-[translation elongation factor 2] + AMP + diphosphate + H(+)</text>
        <dbReference type="Rhea" id="RHEA:19753"/>
        <dbReference type="Rhea" id="RHEA-COMP:10172"/>
        <dbReference type="Rhea" id="RHEA-COMP:10174"/>
        <dbReference type="ChEBI" id="CHEBI:15378"/>
        <dbReference type="ChEBI" id="CHEBI:16692"/>
        <dbReference type="ChEBI" id="CHEBI:28938"/>
        <dbReference type="ChEBI" id="CHEBI:30616"/>
        <dbReference type="ChEBI" id="CHEBI:33019"/>
        <dbReference type="ChEBI" id="CHEBI:82696"/>
        <dbReference type="ChEBI" id="CHEBI:456215"/>
        <dbReference type="EC" id="6.3.1.14"/>
    </reaction>
</comment>
<dbReference type="FunFam" id="3.40.50.620:FF:000145">
    <property type="entry name" value="ATP-binding domain containing protein"/>
    <property type="match status" value="1"/>
</dbReference>
<dbReference type="Gene3D" id="3.40.50.620">
    <property type="entry name" value="HUPs"/>
    <property type="match status" value="1"/>
</dbReference>
<dbReference type="InterPro" id="IPR002761">
    <property type="entry name" value="Diphthami_syn_dom"/>
</dbReference>
<dbReference type="GO" id="GO:0017183">
    <property type="term" value="P:protein histidyl modification to diphthamide"/>
    <property type="evidence" value="ECO:0007669"/>
    <property type="project" value="TreeGrafter"/>
</dbReference>
<dbReference type="PIRSF" id="PIRSF039123">
    <property type="entry name" value="Diphthamide_synthase"/>
    <property type="match status" value="1"/>
</dbReference>
<dbReference type="InterPro" id="IPR030662">
    <property type="entry name" value="DPH6/MJ0570"/>
</dbReference>